<feature type="transmembrane region" description="Helical" evidence="1">
    <location>
        <begin position="68"/>
        <end position="93"/>
    </location>
</feature>
<feature type="transmembrane region" description="Helical" evidence="1">
    <location>
        <begin position="105"/>
        <end position="131"/>
    </location>
</feature>
<organism evidence="2 3">
    <name type="scientific">Dactylosporangium maewongense</name>
    <dbReference type="NCBI Taxonomy" id="634393"/>
    <lineage>
        <taxon>Bacteria</taxon>
        <taxon>Bacillati</taxon>
        <taxon>Actinomycetota</taxon>
        <taxon>Actinomycetes</taxon>
        <taxon>Micromonosporales</taxon>
        <taxon>Micromonosporaceae</taxon>
        <taxon>Dactylosporangium</taxon>
    </lineage>
</organism>
<keyword evidence="1" id="KW-0812">Transmembrane</keyword>
<reference evidence="2 3" key="1">
    <citation type="journal article" date="2019" name="Int. J. Syst. Evol. Microbiol.">
        <title>The Global Catalogue of Microorganisms (GCM) 10K type strain sequencing project: providing services to taxonomists for standard genome sequencing and annotation.</title>
        <authorList>
            <consortium name="The Broad Institute Genomics Platform"/>
            <consortium name="The Broad Institute Genome Sequencing Center for Infectious Disease"/>
            <person name="Wu L."/>
            <person name="Ma J."/>
        </authorList>
    </citation>
    <scope>NUCLEOTIDE SEQUENCE [LARGE SCALE GENOMIC DNA]</scope>
    <source>
        <strain evidence="2 3">JCM 15933</strain>
    </source>
</reference>
<feature type="transmembrane region" description="Helical" evidence="1">
    <location>
        <begin position="28"/>
        <end position="48"/>
    </location>
</feature>
<feature type="transmembrane region" description="Helical" evidence="1">
    <location>
        <begin position="151"/>
        <end position="176"/>
    </location>
</feature>
<accession>A0ABN1ZL68</accession>
<evidence type="ECO:0008006" key="4">
    <source>
        <dbReference type="Google" id="ProtNLM"/>
    </source>
</evidence>
<evidence type="ECO:0000313" key="3">
    <source>
        <dbReference type="Proteomes" id="UP001501470"/>
    </source>
</evidence>
<protein>
    <recommendedName>
        <fullName evidence="4">TIGR02234 family membrane protein</fullName>
    </recommendedName>
</protein>
<sequence length="192" mass="19029">MLWGVERRGCMTVGVAVRRPGVVDAARWLLLGVAVLTVVGALLGVVLLEDLRRAYISAYGGMRGGDEATGAAIAGVIGAVVVAGVCAVTALLLGRPRNWVRVGAWVVCAIGVCCLSPGLLGGGVVASARIVGNGAGSGEIAAAMEVAMPGWYGPLTVVLAGASVAGVVAAGVLLALPASNAYFRRPSAPVVG</sequence>
<evidence type="ECO:0000313" key="2">
    <source>
        <dbReference type="EMBL" id="GAA1500457.1"/>
    </source>
</evidence>
<dbReference type="EMBL" id="BAAAQD010000001">
    <property type="protein sequence ID" value="GAA1500457.1"/>
    <property type="molecule type" value="Genomic_DNA"/>
</dbReference>
<keyword evidence="3" id="KW-1185">Reference proteome</keyword>
<keyword evidence="1" id="KW-1133">Transmembrane helix</keyword>
<gene>
    <name evidence="2" type="ORF">GCM10009827_006360</name>
</gene>
<proteinExistence type="predicted"/>
<comment type="caution">
    <text evidence="2">The sequence shown here is derived from an EMBL/GenBank/DDBJ whole genome shotgun (WGS) entry which is preliminary data.</text>
</comment>
<keyword evidence="1" id="KW-0472">Membrane</keyword>
<dbReference type="Proteomes" id="UP001501470">
    <property type="component" value="Unassembled WGS sequence"/>
</dbReference>
<evidence type="ECO:0000256" key="1">
    <source>
        <dbReference type="SAM" id="Phobius"/>
    </source>
</evidence>
<name>A0ABN1ZL68_9ACTN</name>